<dbReference type="EC" id="5.1.3.2" evidence="3"/>
<name>A0A0A8X645_MESS1</name>
<dbReference type="EMBL" id="BASE01000082">
    <property type="protein sequence ID" value="GAM15405.1"/>
    <property type="molecule type" value="Genomic_DNA"/>
</dbReference>
<dbReference type="AlphaFoldDB" id="A0A0A8X645"/>
<evidence type="ECO:0000256" key="1">
    <source>
        <dbReference type="ARBA" id="ARBA00007637"/>
    </source>
</evidence>
<dbReference type="GO" id="GO:0003978">
    <property type="term" value="F:UDP-glucose 4-epimerase activity"/>
    <property type="evidence" value="ECO:0007669"/>
    <property type="project" value="UniProtKB-EC"/>
</dbReference>
<evidence type="ECO:0000259" key="2">
    <source>
        <dbReference type="Pfam" id="PF01370"/>
    </source>
</evidence>
<comment type="caution">
    <text evidence="3">The sequence shown here is derived from an EMBL/GenBank/DDBJ whole genome shotgun (WGS) entry which is preliminary data.</text>
</comment>
<dbReference type="PANTHER" id="PTHR43000">
    <property type="entry name" value="DTDP-D-GLUCOSE 4,6-DEHYDRATASE-RELATED"/>
    <property type="match status" value="1"/>
</dbReference>
<dbReference type="Pfam" id="PF01370">
    <property type="entry name" value="Epimerase"/>
    <property type="match status" value="1"/>
</dbReference>
<protein>
    <submittedName>
        <fullName evidence="3">UDP-glucose 4-epimerase</fullName>
        <ecNumber evidence="3">5.1.3.2</ecNumber>
    </submittedName>
</protein>
<reference evidence="3 4" key="1">
    <citation type="submission" date="2013-06" db="EMBL/GenBank/DDBJ databases">
        <title>Whole genome shotgun sequence of Bacillus selenatarsenatis SF-1.</title>
        <authorList>
            <person name="Kuroda M."/>
            <person name="Sei K."/>
            <person name="Yamashita M."/>
            <person name="Ike M."/>
        </authorList>
    </citation>
    <scope>NUCLEOTIDE SEQUENCE [LARGE SCALE GENOMIC DNA]</scope>
    <source>
        <strain evidence="3 4">SF-1</strain>
    </source>
</reference>
<dbReference type="STRING" id="1321606.SAMD00020551_3562"/>
<keyword evidence="4" id="KW-1185">Reference proteome</keyword>
<proteinExistence type="inferred from homology"/>
<dbReference type="Gene3D" id="3.40.50.720">
    <property type="entry name" value="NAD(P)-binding Rossmann-like Domain"/>
    <property type="match status" value="1"/>
</dbReference>
<dbReference type="OrthoDB" id="9771073at2"/>
<dbReference type="SUPFAM" id="SSF51735">
    <property type="entry name" value="NAD(P)-binding Rossmann-fold domains"/>
    <property type="match status" value="1"/>
</dbReference>
<organism evidence="3 4">
    <name type="scientific">Mesobacillus selenatarsenatis (strain DSM 18680 / JCM 14380 / FERM P-15431 / SF-1)</name>
    <dbReference type="NCBI Taxonomy" id="1321606"/>
    <lineage>
        <taxon>Bacteria</taxon>
        <taxon>Bacillati</taxon>
        <taxon>Bacillota</taxon>
        <taxon>Bacilli</taxon>
        <taxon>Bacillales</taxon>
        <taxon>Bacillaceae</taxon>
        <taxon>Mesobacillus</taxon>
    </lineage>
</organism>
<feature type="domain" description="NAD-dependent epimerase/dehydratase" evidence="2">
    <location>
        <begin position="3"/>
        <end position="235"/>
    </location>
</feature>
<accession>A0A0A8X645</accession>
<keyword evidence="3" id="KW-0413">Isomerase</keyword>
<evidence type="ECO:0000313" key="3">
    <source>
        <dbReference type="EMBL" id="GAM15405.1"/>
    </source>
</evidence>
<dbReference type="Proteomes" id="UP000031014">
    <property type="component" value="Unassembled WGS sequence"/>
</dbReference>
<comment type="similarity">
    <text evidence="1">Belongs to the NAD(P)-dependent epimerase/dehydratase family.</text>
</comment>
<dbReference type="InterPro" id="IPR036291">
    <property type="entry name" value="NAD(P)-bd_dom_sf"/>
</dbReference>
<gene>
    <name evidence="3" type="ORF">SAMD00020551_3562</name>
</gene>
<dbReference type="RefSeq" id="WP_041967062.1">
    <property type="nucleotide sequence ID" value="NZ_BASE01000082.1"/>
</dbReference>
<sequence length="308" mass="33956">MKVLVTGGAGFIGSTIAEELLKAGHEVFIVDNLSTGKREYVPSRTAFFPVDLLDSGDLSVVFKLVRPNVVIHQAAQVSVPKSLVDPCTDADINISGTLSLLKLCEQYKTEKIIFASSAAVYGNPQYLAVDEEHPLQPESFYGLSKLTGEHYIRLYSTLYGIDYSILRYANVFGPKQDPRGEGGVISIFMDLLKQRKPLSIYGDGEQTRDFIYVKDIAAANLAALSAGRKATFNIGTNTKTSLNTLVRHLEKVSNTRLVVSNEASRPGDILHSQLDNTLATQELNWTPQYTLEQGLAETYTFYNHKNSP</sequence>
<evidence type="ECO:0000313" key="4">
    <source>
        <dbReference type="Proteomes" id="UP000031014"/>
    </source>
</evidence>
<dbReference type="InterPro" id="IPR001509">
    <property type="entry name" value="Epimerase_deHydtase"/>
</dbReference>